<reference evidence="2 3" key="1">
    <citation type="submission" date="2020-08" db="EMBL/GenBank/DDBJ databases">
        <title>Plant Genome Project.</title>
        <authorList>
            <person name="Zhang R.-G."/>
        </authorList>
    </citation>
    <scope>NUCLEOTIDE SEQUENCE [LARGE SCALE GENOMIC DNA]</scope>
    <source>
        <tissue evidence="2">Rhizome</tissue>
    </source>
</reference>
<dbReference type="GO" id="GO:0004672">
    <property type="term" value="F:protein kinase activity"/>
    <property type="evidence" value="ECO:0007669"/>
    <property type="project" value="InterPro"/>
</dbReference>
<evidence type="ECO:0000313" key="3">
    <source>
        <dbReference type="Proteomes" id="UP000734854"/>
    </source>
</evidence>
<proteinExistence type="predicted"/>
<evidence type="ECO:0000259" key="1">
    <source>
        <dbReference type="PROSITE" id="PS50011"/>
    </source>
</evidence>
<accession>A0A8J5M985</accession>
<dbReference type="InterPro" id="IPR011009">
    <property type="entry name" value="Kinase-like_dom_sf"/>
</dbReference>
<dbReference type="GO" id="GO:0005524">
    <property type="term" value="F:ATP binding"/>
    <property type="evidence" value="ECO:0007669"/>
    <property type="project" value="InterPro"/>
</dbReference>
<sequence length="180" mass="19011">MAPAALSWATRLAILRGTARGLAYLHEMSSQRHAHGGIASSKILLDDDHRPYISGYGVARLLVPKKKAAVGEAAQKADVYAFGLVVLEAVTGRTAGAEVEAWVRAAFLEERPLSEVVDPALLQEVEAKQEVLAVFHVALACTARDPDLRPRIRAVADSLDRVGVNAGGGGGESDSVSHPV</sequence>
<evidence type="ECO:0000313" key="2">
    <source>
        <dbReference type="EMBL" id="KAG6537300.1"/>
    </source>
</evidence>
<dbReference type="Proteomes" id="UP000734854">
    <property type="component" value="Unassembled WGS sequence"/>
</dbReference>
<protein>
    <recommendedName>
        <fullName evidence="1">Protein kinase domain-containing protein</fullName>
    </recommendedName>
</protein>
<dbReference type="PANTHER" id="PTHR48007:SF8">
    <property type="entry name" value="RECEPTOR PROTEIN KINASE-LIKE PROTEIN ZAR1"/>
    <property type="match status" value="1"/>
</dbReference>
<dbReference type="PROSITE" id="PS50011">
    <property type="entry name" value="PROTEIN_KINASE_DOM"/>
    <property type="match status" value="1"/>
</dbReference>
<dbReference type="InterPro" id="IPR000719">
    <property type="entry name" value="Prot_kinase_dom"/>
</dbReference>
<feature type="domain" description="Protein kinase" evidence="1">
    <location>
        <begin position="1"/>
        <end position="180"/>
    </location>
</feature>
<dbReference type="Pfam" id="PF07714">
    <property type="entry name" value="PK_Tyr_Ser-Thr"/>
    <property type="match status" value="1"/>
</dbReference>
<dbReference type="AlphaFoldDB" id="A0A8J5M985"/>
<dbReference type="Gene3D" id="1.10.510.10">
    <property type="entry name" value="Transferase(Phosphotransferase) domain 1"/>
    <property type="match status" value="1"/>
</dbReference>
<dbReference type="EMBL" id="JACMSC010000001">
    <property type="protein sequence ID" value="KAG6537300.1"/>
    <property type="molecule type" value="Genomic_DNA"/>
</dbReference>
<name>A0A8J5M985_ZINOF</name>
<keyword evidence="3" id="KW-1185">Reference proteome</keyword>
<comment type="caution">
    <text evidence="2">The sequence shown here is derived from an EMBL/GenBank/DDBJ whole genome shotgun (WGS) entry which is preliminary data.</text>
</comment>
<gene>
    <name evidence="2" type="ORF">ZIOFF_002387</name>
</gene>
<dbReference type="PANTHER" id="PTHR48007">
    <property type="entry name" value="LEUCINE-RICH REPEAT RECEPTOR-LIKE PROTEIN KINASE PXC1"/>
    <property type="match status" value="1"/>
</dbReference>
<dbReference type="InterPro" id="IPR001245">
    <property type="entry name" value="Ser-Thr/Tyr_kinase_cat_dom"/>
</dbReference>
<dbReference type="SUPFAM" id="SSF56112">
    <property type="entry name" value="Protein kinase-like (PK-like)"/>
    <property type="match status" value="1"/>
</dbReference>
<dbReference type="InterPro" id="IPR046959">
    <property type="entry name" value="PRK1-6/SRF4-like"/>
</dbReference>
<organism evidence="2 3">
    <name type="scientific">Zingiber officinale</name>
    <name type="common">Ginger</name>
    <name type="synonym">Amomum zingiber</name>
    <dbReference type="NCBI Taxonomy" id="94328"/>
    <lineage>
        <taxon>Eukaryota</taxon>
        <taxon>Viridiplantae</taxon>
        <taxon>Streptophyta</taxon>
        <taxon>Embryophyta</taxon>
        <taxon>Tracheophyta</taxon>
        <taxon>Spermatophyta</taxon>
        <taxon>Magnoliopsida</taxon>
        <taxon>Liliopsida</taxon>
        <taxon>Zingiberales</taxon>
        <taxon>Zingiberaceae</taxon>
        <taxon>Zingiber</taxon>
    </lineage>
</organism>